<sequence>MRLSASAAFLGLAAAGANAAGYINVAVSSGTFEGYQLSVDDTTSFVELVPAAEASGRSTTWYTELHYYGHTSGYTLDIETNNSRYWLTVDSSNDVTSEGPLVLTTEDFSPTNTWWQDSNGVYRYTGYGKAPFACANSAGKIQLKIYTDGSSPENCEQVPLTWTSV</sequence>
<keyword evidence="1" id="KW-0732">Signal</keyword>
<gene>
    <name evidence="2" type="ORF">FHL15_005551</name>
</gene>
<feature type="chain" id="PRO_5022213167" evidence="1">
    <location>
        <begin position="20"/>
        <end position="165"/>
    </location>
</feature>
<feature type="signal peptide" evidence="1">
    <location>
        <begin position="1"/>
        <end position="19"/>
    </location>
</feature>
<accession>A0A553I050</accession>
<evidence type="ECO:0000256" key="1">
    <source>
        <dbReference type="SAM" id="SignalP"/>
    </source>
</evidence>
<proteinExistence type="predicted"/>
<organism evidence="2 3">
    <name type="scientific">Xylaria flabelliformis</name>
    <dbReference type="NCBI Taxonomy" id="2512241"/>
    <lineage>
        <taxon>Eukaryota</taxon>
        <taxon>Fungi</taxon>
        <taxon>Dikarya</taxon>
        <taxon>Ascomycota</taxon>
        <taxon>Pezizomycotina</taxon>
        <taxon>Sordariomycetes</taxon>
        <taxon>Xylariomycetidae</taxon>
        <taxon>Xylariales</taxon>
        <taxon>Xylariaceae</taxon>
        <taxon>Xylaria</taxon>
    </lineage>
</organism>
<keyword evidence="3" id="KW-1185">Reference proteome</keyword>
<dbReference type="AlphaFoldDB" id="A0A553I050"/>
<protein>
    <submittedName>
        <fullName evidence="2">Uncharacterized protein</fullName>
    </submittedName>
</protein>
<comment type="caution">
    <text evidence="2">The sequence shown here is derived from an EMBL/GenBank/DDBJ whole genome shotgun (WGS) entry which is preliminary data.</text>
</comment>
<name>A0A553I050_9PEZI</name>
<dbReference type="OrthoDB" id="4678697at2759"/>
<evidence type="ECO:0000313" key="2">
    <source>
        <dbReference type="EMBL" id="TRX93579.1"/>
    </source>
</evidence>
<dbReference type="Proteomes" id="UP000319160">
    <property type="component" value="Unassembled WGS sequence"/>
</dbReference>
<evidence type="ECO:0000313" key="3">
    <source>
        <dbReference type="Proteomes" id="UP000319160"/>
    </source>
</evidence>
<dbReference type="EMBL" id="VFLP01000028">
    <property type="protein sequence ID" value="TRX93579.1"/>
    <property type="molecule type" value="Genomic_DNA"/>
</dbReference>
<reference evidence="3" key="1">
    <citation type="submission" date="2019-06" db="EMBL/GenBank/DDBJ databases">
        <title>Draft genome sequence of the griseofulvin-producing fungus Xylaria cubensis strain G536.</title>
        <authorList>
            <person name="Mead M.E."/>
            <person name="Raja H.A."/>
            <person name="Steenwyk J.L."/>
            <person name="Knowles S.L."/>
            <person name="Oberlies N.H."/>
            <person name="Rokas A."/>
        </authorList>
    </citation>
    <scope>NUCLEOTIDE SEQUENCE [LARGE SCALE GENOMIC DNA]</scope>
    <source>
        <strain evidence="3">G536</strain>
    </source>
</reference>